<dbReference type="Pfam" id="PF03568">
    <property type="entry name" value="Separin_C"/>
    <property type="match status" value="1"/>
</dbReference>
<evidence type="ECO:0000259" key="2">
    <source>
        <dbReference type="PROSITE" id="PS51700"/>
    </source>
</evidence>
<evidence type="ECO:0000256" key="1">
    <source>
        <dbReference type="SAM" id="MobiDB-lite"/>
    </source>
</evidence>
<feature type="domain" description="Peptidase C50" evidence="2">
    <location>
        <begin position="644"/>
        <end position="766"/>
    </location>
</feature>
<dbReference type="GO" id="GO:0006508">
    <property type="term" value="P:proteolysis"/>
    <property type="evidence" value="ECO:0007669"/>
    <property type="project" value="InterPro"/>
</dbReference>
<evidence type="ECO:0000313" key="3">
    <source>
        <dbReference type="EMBL" id="KAG9390834.1"/>
    </source>
</evidence>
<dbReference type="GO" id="GO:0004197">
    <property type="term" value="F:cysteine-type endopeptidase activity"/>
    <property type="evidence" value="ECO:0007669"/>
    <property type="project" value="InterPro"/>
</dbReference>
<feature type="compositionally biased region" description="Low complexity" evidence="1">
    <location>
        <begin position="366"/>
        <end position="386"/>
    </location>
</feature>
<accession>A0A8J6DXR4</accession>
<dbReference type="EMBL" id="JAHDYR010000062">
    <property type="protein sequence ID" value="KAG9390834.1"/>
    <property type="molecule type" value="Genomic_DNA"/>
</dbReference>
<dbReference type="AlphaFoldDB" id="A0A8J6DXR4"/>
<protein>
    <submittedName>
        <fullName evidence="3">Peptidase family C50</fullName>
    </submittedName>
</protein>
<keyword evidence="4" id="KW-1185">Reference proteome</keyword>
<evidence type="ECO:0000313" key="4">
    <source>
        <dbReference type="Proteomes" id="UP000717585"/>
    </source>
</evidence>
<reference evidence="3" key="1">
    <citation type="submission" date="2021-05" db="EMBL/GenBank/DDBJ databases">
        <title>A free-living protist that lacks canonical eukaryotic 1 DNA replication and segregation systems.</title>
        <authorList>
            <person name="Salas-Leiva D.E."/>
            <person name="Tromer E.C."/>
            <person name="Curtis B.A."/>
            <person name="Jerlstrom-Hultqvist J."/>
            <person name="Kolisko M."/>
            <person name="Yi Z."/>
            <person name="Salas-Leiva J.S."/>
            <person name="Gallot-Lavallee L."/>
            <person name="Kops G.J.P.L."/>
            <person name="Archibald J.M."/>
            <person name="Simpson A.G.B."/>
            <person name="Roger A.J."/>
        </authorList>
    </citation>
    <scope>NUCLEOTIDE SEQUENCE</scope>
    <source>
        <strain evidence="3">BICM</strain>
    </source>
</reference>
<dbReference type="Proteomes" id="UP000717585">
    <property type="component" value="Unassembled WGS sequence"/>
</dbReference>
<sequence>MPAGKAILKYQATISKHIANLTKANAFTLVKYLSEYTALTIDYGLLSYATNALRYIDVLIEDLHLKKGTAAFDEGLKYRQLSHLYHLVVHLRQHPAHYGQYATQWGLANYMTVSYSPADHPGPCTRLDAVLRLVISVLAAPVDLGDGAWLKDALEEKFHKPIDAALASKTPHNRYVMTVVLRIIRSDSTSSFSKTERALWHLAMSMALFQGQNKEDLARPTNTGFTPLNAVLSRAKEECLAAGKGELAATAFHTLQPLSSELRAAGLCSKEARSWDWSAVNAWGWRQTRVPSLLRFMAGDSPTLLTATSFRAEEEGVGELPDGVYLDLIESPGQLAQLAMIFVAHGRVEAVTRPLVNVSRQSEENPAVTRPASRPATRARPSALARGVRRSTRLAAQADVDGGQRDATDGISEEHWVGLPPGPTDPHPATVDRELLRELAKARERGGSQYAYTAILTRFHDLTAAVGKTFDRLEHGELTSKEAIAETEGHNQTAKALVKDWQTQWLGQWVQPITALPWVSKTTVDKLAALGVAQPLLAACVLADPACGPDSSMYARLGLTKEHRSACDSRVQFTKEKPTAVQFMRVSPSSSLRNLPWELMPCWQGAFIKDSSGVYYYRSPIATARVHPAYVALEPRTHSTPDAFNPGLAMINVDGTTPQSHKALKAPLAKLKGQSAPGEGWRVVQGEAESAQALGAKGERGEELLRGREFYLYSGHNWGVQVLKPASLIYSKANNHTTLADPKELGPVAAVMMGCGSAALPVGVLGQGRVDASTAYAMCGFTGFMGFAWNAAGSTVDCHTGEIIKDLVDMDPGALVDVRRLAIAQVRSRKTMVDADKAEGVAATRMRKTARAWLDSCLVYELRRIEEDEVPSGDSLLDRLQAEVDGILI</sequence>
<organism evidence="3 4">
    <name type="scientific">Carpediemonas membranifera</name>
    <dbReference type="NCBI Taxonomy" id="201153"/>
    <lineage>
        <taxon>Eukaryota</taxon>
        <taxon>Metamonada</taxon>
        <taxon>Carpediemonas-like organisms</taxon>
        <taxon>Carpediemonas</taxon>
    </lineage>
</organism>
<dbReference type="PROSITE" id="PS51700">
    <property type="entry name" value="SEPARIN"/>
    <property type="match status" value="1"/>
</dbReference>
<proteinExistence type="predicted"/>
<dbReference type="InterPro" id="IPR030397">
    <property type="entry name" value="SEPARIN_core_dom"/>
</dbReference>
<name>A0A8J6DXR4_9EUKA</name>
<gene>
    <name evidence="3" type="ORF">J8273_7093</name>
</gene>
<feature type="region of interest" description="Disordered" evidence="1">
    <location>
        <begin position="360"/>
        <end position="406"/>
    </location>
</feature>
<comment type="caution">
    <text evidence="3">The sequence shown here is derived from an EMBL/GenBank/DDBJ whole genome shotgun (WGS) entry which is preliminary data.</text>
</comment>